<evidence type="ECO:0000313" key="1">
    <source>
        <dbReference type="EMBL" id="KAI3770698.1"/>
    </source>
</evidence>
<accession>A0ACB9FIE7</accession>
<organism evidence="1 2">
    <name type="scientific">Arctium lappa</name>
    <name type="common">Greater burdock</name>
    <name type="synonym">Lappa major</name>
    <dbReference type="NCBI Taxonomy" id="4217"/>
    <lineage>
        <taxon>Eukaryota</taxon>
        <taxon>Viridiplantae</taxon>
        <taxon>Streptophyta</taxon>
        <taxon>Embryophyta</taxon>
        <taxon>Tracheophyta</taxon>
        <taxon>Spermatophyta</taxon>
        <taxon>Magnoliopsida</taxon>
        <taxon>eudicotyledons</taxon>
        <taxon>Gunneridae</taxon>
        <taxon>Pentapetalae</taxon>
        <taxon>asterids</taxon>
        <taxon>campanulids</taxon>
        <taxon>Asterales</taxon>
        <taxon>Asteraceae</taxon>
        <taxon>Carduoideae</taxon>
        <taxon>Cardueae</taxon>
        <taxon>Arctiinae</taxon>
        <taxon>Arctium</taxon>
    </lineage>
</organism>
<protein>
    <submittedName>
        <fullName evidence="1">Uncharacterized protein</fullName>
    </submittedName>
</protein>
<gene>
    <name evidence="1" type="ORF">L6452_01839</name>
</gene>
<sequence>MPRVDPLDLGKESRDDYFWTDCRGTFFFGLLFGLAAVLLISGFDLSFCFGRVKTILILIVEHKHDFNVNLKPEQKSKLSSVLLKIRGIDQESWKQNVTGALGTRKPIRLGTGRKLLTSGATNRFGYFDNYIFALLTGYRDPPADVTIREYGTPAIEAQQRLRRGKTCQFYLGYANVLVINQWLLQLKYAFGFHSTQILVTAAVVISYVHVYTQFDMFRFETVYMNYAAYCGYITAITFLSALLKQDSRNGNDHTNTESFNWQEASTQAEEWLSEQKEWAEDFCAERNSGAVTVCKAIEHTWIILILLQAQMLMVDFRSSFKISSSSSINYASPFNCKMEKSSPDRASSVLNSIDSVGRNMDKINDFVGYSADQRLTSEADQNVVTRRASAGRVEAKQRLTKLDQRQSQD</sequence>
<dbReference type="Proteomes" id="UP001055879">
    <property type="component" value="Linkage Group LG01"/>
</dbReference>
<reference evidence="2" key="1">
    <citation type="journal article" date="2022" name="Mol. Ecol. Resour.">
        <title>The genomes of chicory, endive, great burdock and yacon provide insights into Asteraceae palaeo-polyploidization history and plant inulin production.</title>
        <authorList>
            <person name="Fan W."/>
            <person name="Wang S."/>
            <person name="Wang H."/>
            <person name="Wang A."/>
            <person name="Jiang F."/>
            <person name="Liu H."/>
            <person name="Zhao H."/>
            <person name="Xu D."/>
            <person name="Zhang Y."/>
        </authorList>
    </citation>
    <scope>NUCLEOTIDE SEQUENCE [LARGE SCALE GENOMIC DNA]</scope>
    <source>
        <strain evidence="2">cv. Niubang</strain>
    </source>
</reference>
<reference evidence="1 2" key="2">
    <citation type="journal article" date="2022" name="Mol. Ecol. Resour.">
        <title>The genomes of chicory, endive, great burdock and yacon provide insights into Asteraceae paleo-polyploidization history and plant inulin production.</title>
        <authorList>
            <person name="Fan W."/>
            <person name="Wang S."/>
            <person name="Wang H."/>
            <person name="Wang A."/>
            <person name="Jiang F."/>
            <person name="Liu H."/>
            <person name="Zhao H."/>
            <person name="Xu D."/>
            <person name="Zhang Y."/>
        </authorList>
    </citation>
    <scope>NUCLEOTIDE SEQUENCE [LARGE SCALE GENOMIC DNA]</scope>
    <source>
        <strain evidence="2">cv. Niubang</strain>
    </source>
</reference>
<proteinExistence type="predicted"/>
<dbReference type="EMBL" id="CM042047">
    <property type="protein sequence ID" value="KAI3770698.1"/>
    <property type="molecule type" value="Genomic_DNA"/>
</dbReference>
<evidence type="ECO:0000313" key="2">
    <source>
        <dbReference type="Proteomes" id="UP001055879"/>
    </source>
</evidence>
<keyword evidence="2" id="KW-1185">Reference proteome</keyword>
<name>A0ACB9FIE7_ARCLA</name>
<comment type="caution">
    <text evidence="1">The sequence shown here is derived from an EMBL/GenBank/DDBJ whole genome shotgun (WGS) entry which is preliminary data.</text>
</comment>